<dbReference type="InterPro" id="IPR022462">
    <property type="entry name" value="EpmB"/>
</dbReference>
<evidence type="ECO:0000256" key="11">
    <source>
        <dbReference type="ARBA" id="ARBA00023014"/>
    </source>
</evidence>
<evidence type="ECO:0000256" key="4">
    <source>
        <dbReference type="ARBA" id="ARBA00008703"/>
    </source>
</evidence>
<evidence type="ECO:0000256" key="8">
    <source>
        <dbReference type="ARBA" id="ARBA00022723"/>
    </source>
</evidence>
<evidence type="ECO:0000256" key="2">
    <source>
        <dbReference type="ARBA" id="ARBA00001933"/>
    </source>
</evidence>
<dbReference type="Gene3D" id="3.20.20.70">
    <property type="entry name" value="Aldolase class I"/>
    <property type="match status" value="1"/>
</dbReference>
<evidence type="ECO:0000256" key="10">
    <source>
        <dbReference type="ARBA" id="ARBA00023004"/>
    </source>
</evidence>
<evidence type="ECO:0000256" key="14">
    <source>
        <dbReference type="PIRSR" id="PIRSR004911-1"/>
    </source>
</evidence>
<keyword evidence="12" id="KW-0413">Isomerase</keyword>
<accession>A0A1H8ZFR9</accession>
<dbReference type="InterPro" id="IPR013785">
    <property type="entry name" value="Aldolase_TIM"/>
</dbReference>
<comment type="similarity">
    <text evidence="4">Belongs to the radical SAM superfamily. KamA family.</text>
</comment>
<feature type="domain" description="Radical SAM core" evidence="16">
    <location>
        <begin position="110"/>
        <end position="325"/>
    </location>
</feature>
<evidence type="ECO:0000256" key="12">
    <source>
        <dbReference type="ARBA" id="ARBA00023235"/>
    </source>
</evidence>
<dbReference type="GO" id="GO:0051539">
    <property type="term" value="F:4 iron, 4 sulfur cluster binding"/>
    <property type="evidence" value="ECO:0007669"/>
    <property type="project" value="UniProtKB-KW"/>
</dbReference>
<evidence type="ECO:0000259" key="16">
    <source>
        <dbReference type="PROSITE" id="PS51918"/>
    </source>
</evidence>
<name>A0A1H8ZFR9_9GAMM</name>
<dbReference type="PROSITE" id="PS51918">
    <property type="entry name" value="RADICAL_SAM"/>
    <property type="match status" value="1"/>
</dbReference>
<feature type="modified residue" description="N6-(pyridoxal phosphate)lysine" evidence="15">
    <location>
        <position position="336"/>
    </location>
</feature>
<dbReference type="SUPFAM" id="SSF102114">
    <property type="entry name" value="Radical SAM enzymes"/>
    <property type="match status" value="1"/>
</dbReference>
<dbReference type="PANTHER" id="PTHR30538:SF1">
    <property type="entry name" value="L-LYSINE 2,3-AMINOMUTASE"/>
    <property type="match status" value="1"/>
</dbReference>
<dbReference type="SFLD" id="SFLDG01070">
    <property type="entry name" value="PLP-dependent"/>
    <property type="match status" value="1"/>
</dbReference>
<evidence type="ECO:0000256" key="3">
    <source>
        <dbReference type="ARBA" id="ARBA00001966"/>
    </source>
</evidence>
<dbReference type="EMBL" id="FOFS01000001">
    <property type="protein sequence ID" value="SEP63214.1"/>
    <property type="molecule type" value="Genomic_DNA"/>
</dbReference>
<dbReference type="SFLD" id="SFLDF00314">
    <property type="entry name" value="L-lysine_2_3-aminomutase_(yjeK"/>
    <property type="match status" value="1"/>
</dbReference>
<dbReference type="SFLD" id="SFLDS00029">
    <property type="entry name" value="Radical_SAM"/>
    <property type="match status" value="1"/>
</dbReference>
<dbReference type="Proteomes" id="UP000199233">
    <property type="component" value="Unassembled WGS sequence"/>
</dbReference>
<keyword evidence="9 15" id="KW-0663">Pyridoxal phosphate</keyword>
<feature type="binding site" evidence="14">
    <location>
        <position position="124"/>
    </location>
    <ligand>
        <name>[4Fe-4S] cluster</name>
        <dbReference type="ChEBI" id="CHEBI:49883"/>
        <note>4Fe-4S-S-AdoMet</note>
    </ligand>
</feature>
<proteinExistence type="inferred from homology"/>
<evidence type="ECO:0000256" key="1">
    <source>
        <dbReference type="ARBA" id="ARBA00001352"/>
    </source>
</evidence>
<keyword evidence="8 14" id="KW-0479">Metal-binding</keyword>
<feature type="binding site" evidence="14">
    <location>
        <position position="128"/>
    </location>
    <ligand>
        <name>[4Fe-4S] cluster</name>
        <dbReference type="ChEBI" id="CHEBI:49883"/>
        <note>4Fe-4S-S-AdoMet</note>
    </ligand>
</feature>
<keyword evidence="6 14" id="KW-0004">4Fe-4S</keyword>
<dbReference type="InterPro" id="IPR007197">
    <property type="entry name" value="rSAM"/>
</dbReference>
<protein>
    <recommendedName>
        <fullName evidence="5">L-lysine 2,3-aminomutase</fullName>
    </recommendedName>
    <alternativeName>
        <fullName evidence="13">EF-P post-translational modification enzyme B</fullName>
    </alternativeName>
</protein>
<reference evidence="17 18" key="1">
    <citation type="submission" date="2016-10" db="EMBL/GenBank/DDBJ databases">
        <authorList>
            <person name="de Groot N.N."/>
        </authorList>
    </citation>
    <scope>NUCLEOTIDE SEQUENCE [LARGE SCALE GENOMIC DNA]</scope>
    <source>
        <strain evidence="17 18">DSM 25927</strain>
    </source>
</reference>
<dbReference type="InterPro" id="IPR058240">
    <property type="entry name" value="rSAM_sf"/>
</dbReference>
<dbReference type="GO" id="GO:0046872">
    <property type="term" value="F:metal ion binding"/>
    <property type="evidence" value="ECO:0007669"/>
    <property type="project" value="UniProtKB-KW"/>
</dbReference>
<sequence>MIPSHPQNNQSETARAPAWQHELRQAFSRPAELLAYLGLDPATPQLAAGLMRDFPLRVPRAYAERMAKGDVHDPLLRQVWPATEEARQVPGFVSDAVGDLKRARGGGLIHKYQGRVLLIATGACAVHCRYCFRRHFPYSGQLAVRAHWQTALDEIAADTSISEVILSGGDPLSLADDKLAELVQALDGIAHVRRLRLHTRQPIVLPSRIDERLLGWLDATRLATVFVLHANHARELDDKVAQALRPLRERGISLLNQSVLLRGVNDDADTLAALSERLLECGVLPYYLHLLDRVQGAAHFEVSEPEAQALMRALSARLPGYLVPRLVRELAGEPAKTPVPW</sequence>
<evidence type="ECO:0000313" key="18">
    <source>
        <dbReference type="Proteomes" id="UP000199233"/>
    </source>
</evidence>
<comment type="catalytic activity">
    <reaction evidence="1">
        <text>L-lysine = D-beta-lysine</text>
        <dbReference type="Rhea" id="RHEA:44148"/>
        <dbReference type="ChEBI" id="CHEBI:32551"/>
        <dbReference type="ChEBI" id="CHEBI:84138"/>
    </reaction>
</comment>
<dbReference type="PANTHER" id="PTHR30538">
    <property type="entry name" value="LYSINE 2,3-AMINOMUTASE-RELATED"/>
    <property type="match status" value="1"/>
</dbReference>
<dbReference type="NCBIfam" id="TIGR00238">
    <property type="entry name" value="KamA family radical SAM protein"/>
    <property type="match status" value="1"/>
</dbReference>
<keyword evidence="18" id="KW-1185">Reference proteome</keyword>
<dbReference type="PIRSF" id="PIRSF004911">
    <property type="entry name" value="DUF160"/>
    <property type="match status" value="1"/>
</dbReference>
<gene>
    <name evidence="17" type="ORF">SAMN04488038_10125</name>
</gene>
<evidence type="ECO:0000313" key="17">
    <source>
        <dbReference type="EMBL" id="SEP63214.1"/>
    </source>
</evidence>
<evidence type="ECO:0000256" key="7">
    <source>
        <dbReference type="ARBA" id="ARBA00022691"/>
    </source>
</evidence>
<evidence type="ECO:0000256" key="15">
    <source>
        <dbReference type="PIRSR" id="PIRSR603739-50"/>
    </source>
</evidence>
<evidence type="ECO:0000256" key="13">
    <source>
        <dbReference type="ARBA" id="ARBA00030756"/>
    </source>
</evidence>
<comment type="cofactor">
    <cofactor evidence="3">
        <name>[4Fe-4S] cluster</name>
        <dbReference type="ChEBI" id="CHEBI:49883"/>
    </cofactor>
</comment>
<dbReference type="RefSeq" id="WP_093280512.1">
    <property type="nucleotide sequence ID" value="NZ_FOFS01000001.1"/>
</dbReference>
<dbReference type="Pfam" id="PF04055">
    <property type="entry name" value="Radical_SAM"/>
    <property type="match status" value="1"/>
</dbReference>
<evidence type="ECO:0000256" key="9">
    <source>
        <dbReference type="ARBA" id="ARBA00022898"/>
    </source>
</evidence>
<dbReference type="InterPro" id="IPR003739">
    <property type="entry name" value="Lys_aminomutase/Glu_NH3_mut"/>
</dbReference>
<keyword evidence="7" id="KW-0949">S-adenosyl-L-methionine</keyword>
<keyword evidence="11 14" id="KW-0411">Iron-sulfur</keyword>
<dbReference type="OrthoDB" id="9770937at2"/>
<comment type="cofactor">
    <cofactor evidence="2 15">
        <name>pyridoxal 5'-phosphate</name>
        <dbReference type="ChEBI" id="CHEBI:597326"/>
    </cofactor>
</comment>
<keyword evidence="10" id="KW-0408">Iron</keyword>
<dbReference type="AlphaFoldDB" id="A0A1H8ZFR9"/>
<evidence type="ECO:0000256" key="6">
    <source>
        <dbReference type="ARBA" id="ARBA00022485"/>
    </source>
</evidence>
<feature type="binding site" evidence="14">
    <location>
        <position position="131"/>
    </location>
    <ligand>
        <name>[4Fe-4S] cluster</name>
        <dbReference type="ChEBI" id="CHEBI:49883"/>
        <note>4Fe-4S-S-AdoMet</note>
    </ligand>
</feature>
<evidence type="ECO:0000256" key="5">
    <source>
        <dbReference type="ARBA" id="ARBA00022363"/>
    </source>
</evidence>
<organism evidence="17 18">
    <name type="scientific">Solimonas aquatica</name>
    <dbReference type="NCBI Taxonomy" id="489703"/>
    <lineage>
        <taxon>Bacteria</taxon>
        <taxon>Pseudomonadati</taxon>
        <taxon>Pseudomonadota</taxon>
        <taxon>Gammaproteobacteria</taxon>
        <taxon>Nevskiales</taxon>
        <taxon>Nevskiaceae</taxon>
        <taxon>Solimonas</taxon>
    </lineage>
</organism>
<dbReference type="STRING" id="489703.SAMN04488038_10125"/>
<dbReference type="CDD" id="cd01335">
    <property type="entry name" value="Radical_SAM"/>
    <property type="match status" value="1"/>
</dbReference>
<dbReference type="NCBIfam" id="TIGR03821">
    <property type="entry name" value="EFP_modif_epmB"/>
    <property type="match status" value="1"/>
</dbReference>
<dbReference type="GO" id="GO:0016853">
    <property type="term" value="F:isomerase activity"/>
    <property type="evidence" value="ECO:0007669"/>
    <property type="project" value="UniProtKB-KW"/>
</dbReference>